<sequence length="204" mass="22968">MITAEMVKELREKTGAGMMDCKKALEDAGGDMDKAIELLRERGFAKAAKKASRVAAEGIVESYIHGNGRIGVLVEINCETDFVARNEEFRQFAKDIAMQIAAANPKYVSREEVPPEVIEKEKAILRQQALNEGKPENVVDRIVEGRLEKFFEEVCLLEQPWIKNPDMKIKDLLTEKIAKIGENIVIRRFARFERGEGIEKAASC</sequence>
<evidence type="ECO:0000256" key="7">
    <source>
        <dbReference type="RuleBase" id="RU000642"/>
    </source>
</evidence>
<evidence type="ECO:0000256" key="6">
    <source>
        <dbReference type="HAMAP-Rule" id="MF_00050"/>
    </source>
</evidence>
<accession>E4Q3M6</accession>
<dbReference type="GO" id="GO:0003746">
    <property type="term" value="F:translation elongation factor activity"/>
    <property type="evidence" value="ECO:0007669"/>
    <property type="project" value="UniProtKB-UniRule"/>
</dbReference>
<dbReference type="Pfam" id="PF00889">
    <property type="entry name" value="EF_TS"/>
    <property type="match status" value="1"/>
</dbReference>
<dbReference type="PROSITE" id="PS01127">
    <property type="entry name" value="EF_TS_2"/>
    <property type="match status" value="1"/>
</dbReference>
<evidence type="ECO:0000256" key="8">
    <source>
        <dbReference type="RuleBase" id="RU000643"/>
    </source>
</evidence>
<keyword evidence="4 6" id="KW-0648">Protein biosynthesis</keyword>
<feature type="domain" description="Translation elongation factor EFTs/EF1B dimerisation" evidence="9">
    <location>
        <begin position="50"/>
        <end position="175"/>
    </location>
</feature>
<evidence type="ECO:0000256" key="1">
    <source>
        <dbReference type="ARBA" id="ARBA00005532"/>
    </source>
</evidence>
<dbReference type="Gene3D" id="1.10.286.20">
    <property type="match status" value="1"/>
</dbReference>
<evidence type="ECO:0000313" key="10">
    <source>
        <dbReference type="EMBL" id="ADQ05106.1"/>
    </source>
</evidence>
<protein>
    <recommendedName>
        <fullName evidence="2 6">Elongation factor Ts</fullName>
        <shortName evidence="6">EF-Ts</shortName>
    </recommendedName>
</protein>
<dbReference type="HOGENOM" id="CLU_047155_1_1_9"/>
<dbReference type="Proteomes" id="UP000006889">
    <property type="component" value="Chromosome"/>
</dbReference>
<dbReference type="RefSeq" id="WP_013412445.1">
    <property type="nucleotide sequence ID" value="NC_014657.1"/>
</dbReference>
<dbReference type="InterPro" id="IPR014039">
    <property type="entry name" value="Transl_elong_EFTs/EF1B_dimer"/>
</dbReference>
<comment type="similarity">
    <text evidence="1 6 7">Belongs to the EF-Ts family.</text>
</comment>
<dbReference type="OrthoDB" id="9808348at2"/>
<comment type="subcellular location">
    <subcellularLocation>
        <location evidence="6 8">Cytoplasm</location>
    </subcellularLocation>
</comment>
<evidence type="ECO:0000256" key="5">
    <source>
        <dbReference type="ARBA" id="ARBA00025453"/>
    </source>
</evidence>
<organism evidence="10 11">
    <name type="scientific">Caldicellulosiruptor owensensis (strain ATCC 700167 / DSM 13100 / OL)</name>
    <dbReference type="NCBI Taxonomy" id="632518"/>
    <lineage>
        <taxon>Bacteria</taxon>
        <taxon>Bacillati</taxon>
        <taxon>Bacillota</taxon>
        <taxon>Bacillota incertae sedis</taxon>
        <taxon>Caldicellulosiruptorales</taxon>
        <taxon>Caldicellulosiruptoraceae</taxon>
        <taxon>Caldicellulosiruptor</taxon>
    </lineage>
</organism>
<dbReference type="PROSITE" id="PS01126">
    <property type="entry name" value="EF_TS_1"/>
    <property type="match status" value="1"/>
</dbReference>
<dbReference type="Gene3D" id="3.30.479.20">
    <property type="entry name" value="Elongation factor Ts, dimerisation domain"/>
    <property type="match status" value="1"/>
</dbReference>
<evidence type="ECO:0000313" key="11">
    <source>
        <dbReference type="Proteomes" id="UP000006889"/>
    </source>
</evidence>
<dbReference type="SUPFAM" id="SSF54713">
    <property type="entry name" value="Elongation factor Ts (EF-Ts), dimerisation domain"/>
    <property type="match status" value="1"/>
</dbReference>
<gene>
    <name evidence="6" type="primary">tsf</name>
    <name evidence="10" type="ordered locus">Calow_1560</name>
</gene>
<name>E4Q3M6_CALOW</name>
<comment type="function">
    <text evidence="5 6 7">Associates with the EF-Tu.GDP complex and induces the exchange of GDP to GTP. It remains bound to the aminoacyl-tRNA.EF-Tu.GTP complex up to the GTP hydrolysis stage on the ribosome.</text>
</comment>
<evidence type="ECO:0000259" key="9">
    <source>
        <dbReference type="Pfam" id="PF00889"/>
    </source>
</evidence>
<dbReference type="AlphaFoldDB" id="E4Q3M6"/>
<dbReference type="InterPro" id="IPR009060">
    <property type="entry name" value="UBA-like_sf"/>
</dbReference>
<reference key="1">
    <citation type="submission" date="2010-09" db="EMBL/GenBank/DDBJ databases">
        <title>Complete sequence of Caldicellulosiruptor owensensis OL.</title>
        <authorList>
            <consortium name="US DOE Joint Genome Institute"/>
            <person name="Lucas S."/>
            <person name="Copeland A."/>
            <person name="Lapidus A."/>
            <person name="Cheng J.-F."/>
            <person name="Bruce D."/>
            <person name="Goodwin L."/>
            <person name="Pitluck S."/>
            <person name="Davenport K."/>
            <person name="Detter J.C."/>
            <person name="Han C."/>
            <person name="Tapia R."/>
            <person name="Land M."/>
            <person name="Hauser L."/>
            <person name="Chang Y.-J."/>
            <person name="Jeffries C."/>
            <person name="Kyrpides N."/>
            <person name="Ivanova N."/>
            <person name="Mikhailova N."/>
            <person name="Blumer-Schuette S.E."/>
            <person name="Kelly R.M."/>
            <person name="Woyke T."/>
        </authorList>
    </citation>
    <scope>NUCLEOTIDE SEQUENCE</scope>
    <source>
        <strain>OL</strain>
    </source>
</reference>
<keyword evidence="3 6" id="KW-0251">Elongation factor</keyword>
<dbReference type="FunFam" id="1.10.8.10:FF:000001">
    <property type="entry name" value="Elongation factor Ts"/>
    <property type="match status" value="1"/>
</dbReference>
<evidence type="ECO:0000256" key="4">
    <source>
        <dbReference type="ARBA" id="ARBA00022917"/>
    </source>
</evidence>
<proteinExistence type="inferred from homology"/>
<dbReference type="NCBIfam" id="TIGR00116">
    <property type="entry name" value="tsf"/>
    <property type="match status" value="2"/>
</dbReference>
<dbReference type="PANTHER" id="PTHR11741">
    <property type="entry name" value="ELONGATION FACTOR TS"/>
    <property type="match status" value="1"/>
</dbReference>
<dbReference type="GO" id="GO:0005737">
    <property type="term" value="C:cytoplasm"/>
    <property type="evidence" value="ECO:0007669"/>
    <property type="project" value="UniProtKB-SubCell"/>
</dbReference>
<dbReference type="HAMAP" id="MF_00050">
    <property type="entry name" value="EF_Ts"/>
    <property type="match status" value="1"/>
</dbReference>
<evidence type="ECO:0000256" key="3">
    <source>
        <dbReference type="ARBA" id="ARBA00022768"/>
    </source>
</evidence>
<dbReference type="STRING" id="632518.Calow_1560"/>
<dbReference type="eggNOG" id="COG0264">
    <property type="taxonomic scope" value="Bacteria"/>
</dbReference>
<dbReference type="EMBL" id="CP002216">
    <property type="protein sequence ID" value="ADQ05106.1"/>
    <property type="molecule type" value="Genomic_DNA"/>
</dbReference>
<dbReference type="InterPro" id="IPR001816">
    <property type="entry name" value="Transl_elong_EFTs/EF1B"/>
</dbReference>
<dbReference type="CDD" id="cd14275">
    <property type="entry name" value="UBA_EF-Ts"/>
    <property type="match status" value="1"/>
</dbReference>
<dbReference type="Gene3D" id="1.10.8.10">
    <property type="entry name" value="DNA helicase RuvA subunit, C-terminal domain"/>
    <property type="match status" value="1"/>
</dbReference>
<keyword evidence="6" id="KW-0963">Cytoplasm</keyword>
<reference evidence="10 11" key="2">
    <citation type="journal article" date="2011" name="J. Bacteriol.">
        <title>Complete genome sequences for the anaerobic, extremely thermophilic plant biomass-degrading bacteria Caldicellulosiruptor hydrothermalis, Caldicellulosiruptor kristjanssonii, Caldicellulosiruptor kronotskyensis, Caldicellulosiruptor owensenis, and Caldicellulosiruptor lactoaceticus.</title>
        <authorList>
            <person name="Blumer-Schuette S.E."/>
            <person name="Ozdemir I."/>
            <person name="Mistry D."/>
            <person name="Lucas S."/>
            <person name="Lapidus A."/>
            <person name="Cheng J.F."/>
            <person name="Goodwin L.A."/>
            <person name="Pitluck S."/>
            <person name="Land M.L."/>
            <person name="Hauser L.J."/>
            <person name="Woyke T."/>
            <person name="Mikhailova N."/>
            <person name="Pati A."/>
            <person name="Kyrpides N.C."/>
            <person name="Ivanova N."/>
            <person name="Detter J.C."/>
            <person name="Walston-Davenport K."/>
            <person name="Han S."/>
            <person name="Adams M.W."/>
            <person name="Kelly R.M."/>
        </authorList>
    </citation>
    <scope>NUCLEOTIDE SEQUENCE [LARGE SCALE GENOMIC DNA]</scope>
    <source>
        <strain evidence="11">ATCC 700167 / DSM 13100 / OL</strain>
    </source>
</reference>
<feature type="region of interest" description="Involved in Mg(2+) ion dislocation from EF-Tu" evidence="6">
    <location>
        <begin position="80"/>
        <end position="83"/>
    </location>
</feature>
<dbReference type="PANTHER" id="PTHR11741:SF0">
    <property type="entry name" value="ELONGATION FACTOR TS, MITOCHONDRIAL"/>
    <property type="match status" value="1"/>
</dbReference>
<dbReference type="InterPro" id="IPR018101">
    <property type="entry name" value="Transl_elong_Ts_CS"/>
</dbReference>
<dbReference type="FunFam" id="1.10.286.20:FF:000001">
    <property type="entry name" value="Elongation factor Ts"/>
    <property type="match status" value="1"/>
</dbReference>
<dbReference type="InterPro" id="IPR036402">
    <property type="entry name" value="EF-Ts_dimer_sf"/>
</dbReference>
<keyword evidence="11" id="KW-1185">Reference proteome</keyword>
<dbReference type="KEGG" id="cow:Calow_1560"/>
<evidence type="ECO:0000256" key="2">
    <source>
        <dbReference type="ARBA" id="ARBA00016956"/>
    </source>
</evidence>
<dbReference type="SUPFAM" id="SSF46934">
    <property type="entry name" value="UBA-like"/>
    <property type="match status" value="1"/>
</dbReference>